<dbReference type="AlphaFoldDB" id="A0A0H1RBH8"/>
<keyword evidence="3" id="KW-0808">Transferase</keyword>
<gene>
    <name evidence="9" type="ORF">AA309_15815</name>
</gene>
<evidence type="ECO:0000313" key="10">
    <source>
        <dbReference type="Proteomes" id="UP000035489"/>
    </source>
</evidence>
<dbReference type="GO" id="GO:0005886">
    <property type="term" value="C:plasma membrane"/>
    <property type="evidence" value="ECO:0007669"/>
    <property type="project" value="UniProtKB-SubCell"/>
</dbReference>
<keyword evidence="4 8" id="KW-0812">Transmembrane</keyword>
<feature type="transmembrane region" description="Helical" evidence="8">
    <location>
        <begin position="180"/>
        <end position="203"/>
    </location>
</feature>
<feature type="transmembrane region" description="Helical" evidence="8">
    <location>
        <begin position="260"/>
        <end position="290"/>
    </location>
</feature>
<evidence type="ECO:0000256" key="3">
    <source>
        <dbReference type="ARBA" id="ARBA00022679"/>
    </source>
</evidence>
<evidence type="ECO:0000256" key="2">
    <source>
        <dbReference type="ARBA" id="ARBA00022475"/>
    </source>
</evidence>
<feature type="transmembrane region" description="Helical" evidence="8">
    <location>
        <begin position="324"/>
        <end position="340"/>
    </location>
</feature>
<dbReference type="Pfam" id="PF09594">
    <property type="entry name" value="GT87"/>
    <property type="match status" value="1"/>
</dbReference>
<organism evidence="9 10">
    <name type="scientific">Microvirga vignae</name>
    <dbReference type="NCBI Taxonomy" id="1225564"/>
    <lineage>
        <taxon>Bacteria</taxon>
        <taxon>Pseudomonadati</taxon>
        <taxon>Pseudomonadota</taxon>
        <taxon>Alphaproteobacteria</taxon>
        <taxon>Hyphomicrobiales</taxon>
        <taxon>Methylobacteriaceae</taxon>
        <taxon>Microvirga</taxon>
    </lineage>
</organism>
<keyword evidence="5 8" id="KW-1133">Transmembrane helix</keyword>
<keyword evidence="6 8" id="KW-0472">Membrane</keyword>
<dbReference type="GO" id="GO:0016758">
    <property type="term" value="F:hexosyltransferase activity"/>
    <property type="evidence" value="ECO:0007669"/>
    <property type="project" value="InterPro"/>
</dbReference>
<sequence>MTFQFIEATRASSTKGERYIQVIGLALAVLLLIKMVWISNLTQGADPRPLVDFDVFHIVAQMVWRGEIEQAYHFATMLEAQRAASGTESFMPWTYPPQFDLIIAPLAFLPRGLAYGLFTAVTLVAYLATLRRIAGEHLPLTLIVLFPAIAITIACGQNGFLTGTLIGLTCLGLQSNRRLAGLTLGLMVIKPHLAIAFATYTLLSRRWGMAALAGSVVIATSILATILFGMDIWAAVLAGAKEARVYLEHGMYPLFRMVSIYAALYTLGLPATAAFGAQLLVVAISLAMIVYAVYHRMQLRQVLGLTAIASLLISPYAYDYDLPIYGIGFALLVPDLLRLAKENERLTLYGLTLVTGLFGLVETFRLETLYGSHAAEAIIAGRPGSLSIAGLTLAALLGLCWYILRRDRSSKLNMGDTVQRSASAT</sequence>
<comment type="subcellular location">
    <subcellularLocation>
        <location evidence="1">Cell membrane</location>
        <topology evidence="1">Multi-pass membrane protein</topology>
    </subcellularLocation>
</comment>
<feature type="transmembrane region" description="Helical" evidence="8">
    <location>
        <begin position="386"/>
        <end position="404"/>
    </location>
</feature>
<evidence type="ECO:0000256" key="8">
    <source>
        <dbReference type="SAM" id="Phobius"/>
    </source>
</evidence>
<keyword evidence="10" id="KW-1185">Reference proteome</keyword>
<name>A0A0H1RBH8_9HYPH</name>
<dbReference type="STRING" id="1225564.AA309_15815"/>
<evidence type="ECO:0000256" key="1">
    <source>
        <dbReference type="ARBA" id="ARBA00004651"/>
    </source>
</evidence>
<dbReference type="Proteomes" id="UP000035489">
    <property type="component" value="Unassembled WGS sequence"/>
</dbReference>
<accession>A0A0H1RBH8</accession>
<feature type="transmembrane region" description="Helical" evidence="8">
    <location>
        <begin position="302"/>
        <end position="318"/>
    </location>
</feature>
<comment type="caution">
    <text evidence="9">The sequence shown here is derived from an EMBL/GenBank/DDBJ whole genome shotgun (WGS) entry which is preliminary data.</text>
</comment>
<evidence type="ECO:0008006" key="11">
    <source>
        <dbReference type="Google" id="ProtNLM"/>
    </source>
</evidence>
<comment type="similarity">
    <text evidence="7">Belongs to the glycosyltransferase 87 family.</text>
</comment>
<feature type="transmembrane region" description="Helical" evidence="8">
    <location>
        <begin position="347"/>
        <end position="366"/>
    </location>
</feature>
<feature type="transmembrane region" description="Helical" evidence="8">
    <location>
        <begin position="140"/>
        <end position="160"/>
    </location>
</feature>
<feature type="transmembrane region" description="Helical" evidence="8">
    <location>
        <begin position="101"/>
        <end position="128"/>
    </location>
</feature>
<proteinExistence type="inferred from homology"/>
<feature type="transmembrane region" description="Helical" evidence="8">
    <location>
        <begin position="210"/>
        <end position="240"/>
    </location>
</feature>
<dbReference type="InterPro" id="IPR018584">
    <property type="entry name" value="GT87"/>
</dbReference>
<dbReference type="EMBL" id="LCYG01000039">
    <property type="protein sequence ID" value="KLK92221.1"/>
    <property type="molecule type" value="Genomic_DNA"/>
</dbReference>
<evidence type="ECO:0000313" key="9">
    <source>
        <dbReference type="EMBL" id="KLK92221.1"/>
    </source>
</evidence>
<protein>
    <recommendedName>
        <fullName evidence="11">DUF2029 domain-containing protein</fullName>
    </recommendedName>
</protein>
<dbReference type="PATRIC" id="fig|1225564.3.peg.4070"/>
<evidence type="ECO:0000256" key="4">
    <source>
        <dbReference type="ARBA" id="ARBA00022692"/>
    </source>
</evidence>
<evidence type="ECO:0000256" key="6">
    <source>
        <dbReference type="ARBA" id="ARBA00023136"/>
    </source>
</evidence>
<reference evidence="9 10" key="1">
    <citation type="submission" date="2015-05" db="EMBL/GenBank/DDBJ databases">
        <title>Draft genome sequence of Microvirga vignae strain BR3299, a novel nitrogen fixing bacteria isolated from Brazil semi-aired region.</title>
        <authorList>
            <person name="Zilli J.E."/>
            <person name="Passos S.R."/>
            <person name="Leite J."/>
            <person name="Baldani J.I."/>
            <person name="Xavier G.R."/>
            <person name="Rumjaneck N.G."/>
            <person name="Simoes-Araujo J.L."/>
        </authorList>
    </citation>
    <scope>NUCLEOTIDE SEQUENCE [LARGE SCALE GENOMIC DNA]</scope>
    <source>
        <strain evidence="9 10">BR3299</strain>
    </source>
</reference>
<evidence type="ECO:0000256" key="5">
    <source>
        <dbReference type="ARBA" id="ARBA00022989"/>
    </source>
</evidence>
<feature type="transmembrane region" description="Helical" evidence="8">
    <location>
        <begin position="20"/>
        <end position="38"/>
    </location>
</feature>
<keyword evidence="2" id="KW-1003">Cell membrane</keyword>
<evidence type="ECO:0000256" key="7">
    <source>
        <dbReference type="ARBA" id="ARBA00024033"/>
    </source>
</evidence>